<evidence type="ECO:0000313" key="1">
    <source>
        <dbReference type="EMBL" id="CDY67151.1"/>
    </source>
</evidence>
<organism evidence="1">
    <name type="scientific">Brassica napus</name>
    <name type="common">Rape</name>
    <dbReference type="NCBI Taxonomy" id="3708"/>
    <lineage>
        <taxon>Eukaryota</taxon>
        <taxon>Viridiplantae</taxon>
        <taxon>Streptophyta</taxon>
        <taxon>Embryophyta</taxon>
        <taxon>Tracheophyta</taxon>
        <taxon>Spermatophyta</taxon>
        <taxon>Magnoliopsida</taxon>
        <taxon>eudicotyledons</taxon>
        <taxon>Gunneridae</taxon>
        <taxon>Pentapetalae</taxon>
        <taxon>rosids</taxon>
        <taxon>malvids</taxon>
        <taxon>Brassicales</taxon>
        <taxon>Brassicaceae</taxon>
        <taxon>Brassiceae</taxon>
        <taxon>Brassica</taxon>
    </lineage>
</organism>
<reference evidence="1" key="1">
    <citation type="journal article" date="2014" name="Science">
        <title>Plant genetics. Early allopolyploid evolution in the post-Neolithic Brassica napus oilseed genome.</title>
        <authorList>
            <person name="Chalhoub B."/>
            <person name="Denoeud F."/>
            <person name="Liu S."/>
            <person name="Parkin I.A."/>
            <person name="Tang H."/>
            <person name="Wang X."/>
            <person name="Chiquet J."/>
            <person name="Belcram H."/>
            <person name="Tong C."/>
            <person name="Samans B."/>
            <person name="Correa M."/>
            <person name="Da Silva C."/>
            <person name="Just J."/>
            <person name="Falentin C."/>
            <person name="Koh C.S."/>
            <person name="Le Clainche I."/>
            <person name="Bernard M."/>
            <person name="Bento P."/>
            <person name="Noel B."/>
            <person name="Labadie K."/>
            <person name="Alberti A."/>
            <person name="Charles M."/>
            <person name="Arnaud D."/>
            <person name="Guo H."/>
            <person name="Daviaud C."/>
            <person name="Alamery S."/>
            <person name="Jabbari K."/>
            <person name="Zhao M."/>
            <person name="Edger P.P."/>
            <person name="Chelaifa H."/>
            <person name="Tack D."/>
            <person name="Lassalle G."/>
            <person name="Mestiri I."/>
            <person name="Schnel N."/>
            <person name="Le Paslier M.C."/>
            <person name="Fan G."/>
            <person name="Renault V."/>
            <person name="Bayer P.E."/>
            <person name="Golicz A.A."/>
            <person name="Manoli S."/>
            <person name="Lee T.H."/>
            <person name="Thi V.H."/>
            <person name="Chalabi S."/>
            <person name="Hu Q."/>
            <person name="Fan C."/>
            <person name="Tollenaere R."/>
            <person name="Lu Y."/>
            <person name="Battail C."/>
            <person name="Shen J."/>
            <person name="Sidebottom C.H."/>
            <person name="Wang X."/>
            <person name="Canaguier A."/>
            <person name="Chauveau A."/>
            <person name="Berard A."/>
            <person name="Deniot G."/>
            <person name="Guan M."/>
            <person name="Liu Z."/>
            <person name="Sun F."/>
            <person name="Lim Y.P."/>
            <person name="Lyons E."/>
            <person name="Town C.D."/>
            <person name="Bancroft I."/>
            <person name="Wang X."/>
            <person name="Meng J."/>
            <person name="Ma J."/>
            <person name="Pires J.C."/>
            <person name="King G.J."/>
            <person name="Brunel D."/>
            <person name="Delourme R."/>
            <person name="Renard M."/>
            <person name="Aury J.M."/>
            <person name="Adams K.L."/>
            <person name="Batley J."/>
            <person name="Snowdon R.J."/>
            <person name="Tost J."/>
            <person name="Edwards D."/>
            <person name="Zhou Y."/>
            <person name="Hua W."/>
            <person name="Sharpe A.G."/>
            <person name="Paterson A.H."/>
            <person name="Guan C."/>
            <person name="Wincker P."/>
        </authorList>
    </citation>
    <scope>NUCLEOTIDE SEQUENCE [LARGE SCALE GENOMIC DNA]</scope>
</reference>
<name>A0A078JMZ0_BRANA</name>
<dbReference type="EMBL" id="LK035810">
    <property type="protein sequence ID" value="CDY67151.1"/>
    <property type="molecule type" value="Genomic_DNA"/>
</dbReference>
<reference evidence="1" key="2">
    <citation type="submission" date="2014-06" db="EMBL/GenBank/DDBJ databases">
        <authorList>
            <person name="Genoscope - CEA"/>
        </authorList>
    </citation>
    <scope>NUCLEOTIDE SEQUENCE</scope>
</reference>
<gene>
    <name evidence="1" type="primary">BnaUnng01910D</name>
    <name evidence="1" type="ORF">GSBRNA2T00059645001</name>
</gene>
<sequence length="31" mass="3769">MTFFLPFSTVARLRFGSASRIHIFALYRWNY</sequence>
<dbReference type="PaxDb" id="3708-A0A078JMZ0"/>
<proteinExistence type="predicted"/>
<dbReference type="Gramene" id="CDY67151">
    <property type="protein sequence ID" value="CDY67151"/>
    <property type="gene ID" value="GSBRNA2T00059645001"/>
</dbReference>
<protein>
    <submittedName>
        <fullName evidence="1">BnaUnng01910D protein</fullName>
    </submittedName>
</protein>
<accession>A0A078JMZ0</accession>
<dbReference type="AlphaFoldDB" id="A0A078JMZ0"/>